<comment type="caution">
    <text evidence="2">The sequence shown here is derived from an EMBL/GenBank/DDBJ whole genome shotgun (WGS) entry which is preliminary data.</text>
</comment>
<reference evidence="2 3" key="1">
    <citation type="submission" date="2023-08" db="EMBL/GenBank/DDBJ databases">
        <title>Draft genome sequence of Janthinobacterium lividum.</title>
        <authorList>
            <person name="Chun B.H."/>
            <person name="Lee Y."/>
        </authorList>
    </citation>
    <scope>NUCLEOTIDE SEQUENCE [LARGE SCALE GENOMIC DNA]</scope>
    <source>
        <strain evidence="2 3">AMJK</strain>
    </source>
</reference>
<dbReference type="RefSeq" id="WP_307779039.1">
    <property type="nucleotide sequence ID" value="NZ_JAVFKP010000002.1"/>
</dbReference>
<organism evidence="2 3">
    <name type="scientific">Janthinobacterium lividum</name>
    <dbReference type="NCBI Taxonomy" id="29581"/>
    <lineage>
        <taxon>Bacteria</taxon>
        <taxon>Pseudomonadati</taxon>
        <taxon>Pseudomonadota</taxon>
        <taxon>Betaproteobacteria</taxon>
        <taxon>Burkholderiales</taxon>
        <taxon>Oxalobacteraceae</taxon>
        <taxon>Janthinobacterium</taxon>
    </lineage>
</organism>
<evidence type="ECO:0000259" key="1">
    <source>
        <dbReference type="PROSITE" id="PS51186"/>
    </source>
</evidence>
<dbReference type="Proteomes" id="UP001237592">
    <property type="component" value="Unassembled WGS sequence"/>
</dbReference>
<dbReference type="PROSITE" id="PS51186">
    <property type="entry name" value="GNAT"/>
    <property type="match status" value="1"/>
</dbReference>
<keyword evidence="2" id="KW-0808">Transferase</keyword>
<gene>
    <name evidence="2" type="ORF">RB624_10195</name>
</gene>
<dbReference type="EC" id="2.3.1.-" evidence="2"/>
<dbReference type="EMBL" id="JAVFKP010000002">
    <property type="protein sequence ID" value="MDQ4626253.1"/>
    <property type="molecule type" value="Genomic_DNA"/>
</dbReference>
<keyword evidence="3" id="KW-1185">Reference proteome</keyword>
<protein>
    <submittedName>
        <fullName evidence="2">GNAT family N-acetyltransferase</fullName>
        <ecNumber evidence="2">2.3.1.-</ecNumber>
    </submittedName>
</protein>
<dbReference type="CDD" id="cd04301">
    <property type="entry name" value="NAT_SF"/>
    <property type="match status" value="1"/>
</dbReference>
<dbReference type="SUPFAM" id="SSF55729">
    <property type="entry name" value="Acyl-CoA N-acyltransferases (Nat)"/>
    <property type="match status" value="1"/>
</dbReference>
<proteinExistence type="predicted"/>
<dbReference type="InterPro" id="IPR000182">
    <property type="entry name" value="GNAT_dom"/>
</dbReference>
<evidence type="ECO:0000313" key="3">
    <source>
        <dbReference type="Proteomes" id="UP001237592"/>
    </source>
</evidence>
<feature type="domain" description="N-acetyltransferase" evidence="1">
    <location>
        <begin position="12"/>
        <end position="162"/>
    </location>
</feature>
<sequence length="280" mass="31390">MESSKMVHAEGVTITLSTVASEALKALFWEVFFQSKNRGVTLQRHFPWLSAAPNDVIFAEARIGTVTVGGLVLREKQYPLGERTLRIAMIGLVCVAQRERGKGIANSMLEAIVAHAREQQFDYLTLWTSQYSVYEKHGFQVADRWMYGWVRGGEGNDQQPFEPDGNLVPDTSLPLPPFARAVYCYRDPVCSMVVLEDTHGAIVTAYDGLPAAAASAMVRHLPSCWRLNVLAQDAILHELQLHGRTLELAPVRLQMWLPLRDVLPVEQLLDHVTFPVLDRI</sequence>
<accession>A0ABU0XRU3</accession>
<dbReference type="InterPro" id="IPR016181">
    <property type="entry name" value="Acyl_CoA_acyltransferase"/>
</dbReference>
<keyword evidence="2" id="KW-0012">Acyltransferase</keyword>
<evidence type="ECO:0000313" key="2">
    <source>
        <dbReference type="EMBL" id="MDQ4626253.1"/>
    </source>
</evidence>
<dbReference type="Gene3D" id="3.40.630.30">
    <property type="match status" value="1"/>
</dbReference>
<name>A0ABU0XRU3_9BURK</name>
<dbReference type="GO" id="GO:0016746">
    <property type="term" value="F:acyltransferase activity"/>
    <property type="evidence" value="ECO:0007669"/>
    <property type="project" value="UniProtKB-KW"/>
</dbReference>
<dbReference type="Pfam" id="PF13527">
    <property type="entry name" value="Acetyltransf_9"/>
    <property type="match status" value="1"/>
</dbReference>